<feature type="coiled-coil region" evidence="11">
    <location>
        <begin position="399"/>
        <end position="426"/>
    </location>
</feature>
<keyword evidence="4" id="KW-0158">Chromosome</keyword>
<evidence type="ECO:0000256" key="12">
    <source>
        <dbReference type="SAM" id="MobiDB-lite"/>
    </source>
</evidence>
<keyword evidence="15" id="KW-1185">Reference proteome</keyword>
<dbReference type="InterPro" id="IPR027417">
    <property type="entry name" value="P-loop_NTPase"/>
</dbReference>
<evidence type="ECO:0000259" key="13">
    <source>
        <dbReference type="SMART" id="SM00968"/>
    </source>
</evidence>
<dbReference type="PIRSF" id="PIRSF005719">
    <property type="entry name" value="SMC"/>
    <property type="match status" value="1"/>
</dbReference>
<dbReference type="InterPro" id="IPR024704">
    <property type="entry name" value="SMC"/>
</dbReference>
<keyword evidence="8" id="KW-0539">Nucleus</keyword>
<protein>
    <recommendedName>
        <fullName evidence="13">SMC hinge domain-containing protein</fullName>
    </recommendedName>
</protein>
<dbReference type="GO" id="GO:0003677">
    <property type="term" value="F:DNA binding"/>
    <property type="evidence" value="ECO:0007669"/>
    <property type="project" value="TreeGrafter"/>
</dbReference>
<dbReference type="AlphaFoldDB" id="A0A835AA30"/>
<gene>
    <name evidence="14" type="ORF">HU200_061618</name>
</gene>
<dbReference type="InterPro" id="IPR028468">
    <property type="entry name" value="Smc1_ABC"/>
</dbReference>
<comment type="subcellular location">
    <subcellularLocation>
        <location evidence="2">Chromosome</location>
    </subcellularLocation>
    <subcellularLocation>
        <location evidence="1">Nucleus</location>
    </subcellularLocation>
</comment>
<dbReference type="GO" id="GO:0051301">
    <property type="term" value="P:cell division"/>
    <property type="evidence" value="ECO:0007669"/>
    <property type="project" value="UniProtKB-KW"/>
</dbReference>
<dbReference type="GO" id="GO:0005634">
    <property type="term" value="C:nucleus"/>
    <property type="evidence" value="ECO:0007669"/>
    <property type="project" value="UniProtKB-SubCell"/>
</dbReference>
<evidence type="ECO:0000313" key="14">
    <source>
        <dbReference type="EMBL" id="KAF8654435.1"/>
    </source>
</evidence>
<keyword evidence="10" id="KW-0131">Cell cycle</keyword>
<dbReference type="PANTHER" id="PTHR18937">
    <property type="entry name" value="STRUCTURAL MAINTENANCE OF CHROMOSOMES SMC FAMILY MEMBER"/>
    <property type="match status" value="1"/>
</dbReference>
<dbReference type="Gene3D" id="3.30.70.1620">
    <property type="match status" value="1"/>
</dbReference>
<sequence>MAAADEHSSGNRGRGGAGGRIHRLELENFKSYKGKQTIGPFSDFTAVVGPNGAGKSNLMDAISFVLGVRSAHLRGARLKDLIYALDDGDKEAATDRRASVRLVYHQPDKEEELHFTRTITGAGGSEYRVDGRVVNWDDYNAKLISLGILVKARNFLVFQGDVESIASKNPKELSALLEQISGSDQLKREYDEFEEQKARAEERSALLYHQKRTIVMERKRMNAQKVEAENYLRLQQDLKLLKTQHSLWRLYTIQKDRDKMEAELQEDRQSLQQVQEEKQSLEQKLTTKRKEQSSFIKQVTLYEMRIAKKKLKLDVKQPELLRLKENIYWIQSKIKSCNKHIDEKKDDSRMHAEKMQKLQSDLVDITRAIEELNEKGRDKSAKLQFDDDQLQEYHRLSRYQALKQKMDKIDAELRDLKANKHESERDAQLSETVRNLRRLFPRVHGRMTNLCRPSQKKYNVAVTVAMGKFMDSVVVEDENTGKECIKTHLCFLILPSFTFSLLLLKNIVISTTVFEKAVLYAVGNTLVCDTLDKAKTLSWSGERNRVVTIDGILLTKSGTMTGGTSGGMEVRSKKWDDSRIESLKEEKTQLESQMSELGSPREFQRKETATSEKMTGLKKTLCYLNAQQGEVTKLEQEINELVDKVFRNFGISVGVKNIREYEERHLEDAQVLDERKLSLSNQMLEYEEKVDMQAPITKLNETHQCLEKELKGLQQRKSAAKATVKQILEQINELKAVAEDLKSKLDECEMFIDGLEKQDGSFAAALAKLHRQEGQLAQLKSCQSEIIEISELEQLNLPTVDNAMDTESSTEEPVIDYSQLSKIYLKDMKPSERDKLEAEFKQKISAKVANIESTAPNLKALDQYEALQGKEKDITEKFEASRKEEEDISGKYNSVKRRSFRPSPFFILDEVDAALDNLNVSKVAGFIRSKSCKRVVEEQSSDEECGFQSIVMSLKDSFYDKAEALVGVYRDSNISCSRTLTFDMTKFRKA</sequence>
<dbReference type="InterPro" id="IPR003395">
    <property type="entry name" value="RecF/RecN/SMC_N"/>
</dbReference>
<evidence type="ECO:0000256" key="11">
    <source>
        <dbReference type="SAM" id="Coils"/>
    </source>
</evidence>
<feature type="coiled-coil region" evidence="11">
    <location>
        <begin position="257"/>
        <end position="291"/>
    </location>
</feature>
<evidence type="ECO:0000256" key="3">
    <source>
        <dbReference type="ARBA" id="ARBA00005597"/>
    </source>
</evidence>
<dbReference type="GO" id="GO:0007062">
    <property type="term" value="P:sister chromatid cohesion"/>
    <property type="evidence" value="ECO:0007669"/>
    <property type="project" value="InterPro"/>
</dbReference>
<dbReference type="SUPFAM" id="SSF52540">
    <property type="entry name" value="P-loop containing nucleoside triphosphate hydrolases"/>
    <property type="match status" value="2"/>
</dbReference>
<dbReference type="GO" id="GO:0005524">
    <property type="term" value="F:ATP binding"/>
    <property type="evidence" value="ECO:0007669"/>
    <property type="project" value="InterPro"/>
</dbReference>
<keyword evidence="9" id="KW-0469">Meiosis</keyword>
<dbReference type="Pfam" id="PF02463">
    <property type="entry name" value="SMC_N"/>
    <property type="match status" value="1"/>
</dbReference>
<evidence type="ECO:0000256" key="2">
    <source>
        <dbReference type="ARBA" id="ARBA00004286"/>
    </source>
</evidence>
<dbReference type="EMBL" id="JACEFO010002615">
    <property type="protein sequence ID" value="KAF8654435.1"/>
    <property type="molecule type" value="Genomic_DNA"/>
</dbReference>
<evidence type="ECO:0000313" key="15">
    <source>
        <dbReference type="Proteomes" id="UP000636709"/>
    </source>
</evidence>
<feature type="coiled-coil region" evidence="11">
    <location>
        <begin position="183"/>
        <end position="210"/>
    </location>
</feature>
<dbReference type="GO" id="GO:0016887">
    <property type="term" value="F:ATP hydrolysis activity"/>
    <property type="evidence" value="ECO:0007669"/>
    <property type="project" value="InterPro"/>
</dbReference>
<dbReference type="GO" id="GO:0051321">
    <property type="term" value="P:meiotic cell cycle"/>
    <property type="evidence" value="ECO:0007669"/>
    <property type="project" value="UniProtKB-KW"/>
</dbReference>
<accession>A0A835AA30</accession>
<evidence type="ECO:0000256" key="10">
    <source>
        <dbReference type="ARBA" id="ARBA00023306"/>
    </source>
</evidence>
<feature type="coiled-coil region" evidence="11">
    <location>
        <begin position="669"/>
        <end position="758"/>
    </location>
</feature>
<dbReference type="OrthoDB" id="5575062at2759"/>
<dbReference type="Gene3D" id="1.20.1060.20">
    <property type="match status" value="1"/>
</dbReference>
<dbReference type="Proteomes" id="UP000636709">
    <property type="component" value="Unassembled WGS sequence"/>
</dbReference>
<evidence type="ECO:0000256" key="8">
    <source>
        <dbReference type="ARBA" id="ARBA00023242"/>
    </source>
</evidence>
<feature type="domain" description="SMC hinge" evidence="13">
    <location>
        <begin position="441"/>
        <end position="538"/>
    </location>
</feature>
<keyword evidence="6" id="KW-0498">Mitosis</keyword>
<dbReference type="SUPFAM" id="SSF75553">
    <property type="entry name" value="Smc hinge domain"/>
    <property type="match status" value="1"/>
</dbReference>
<dbReference type="GO" id="GO:0008278">
    <property type="term" value="C:cohesin complex"/>
    <property type="evidence" value="ECO:0007669"/>
    <property type="project" value="InterPro"/>
</dbReference>
<evidence type="ECO:0000256" key="7">
    <source>
        <dbReference type="ARBA" id="ARBA00023054"/>
    </source>
</evidence>
<dbReference type="SMART" id="SM00968">
    <property type="entry name" value="SMC_hinge"/>
    <property type="match status" value="1"/>
</dbReference>
<dbReference type="Gene3D" id="3.40.50.300">
    <property type="entry name" value="P-loop containing nucleotide triphosphate hydrolases"/>
    <property type="match status" value="2"/>
</dbReference>
<comment type="similarity">
    <text evidence="3">Belongs to the SMC family. SMC1 subfamily.</text>
</comment>
<feature type="region of interest" description="Disordered" evidence="12">
    <location>
        <begin position="586"/>
        <end position="610"/>
    </location>
</feature>
<organism evidence="14 15">
    <name type="scientific">Digitaria exilis</name>
    <dbReference type="NCBI Taxonomy" id="1010633"/>
    <lineage>
        <taxon>Eukaryota</taxon>
        <taxon>Viridiplantae</taxon>
        <taxon>Streptophyta</taxon>
        <taxon>Embryophyta</taxon>
        <taxon>Tracheophyta</taxon>
        <taxon>Spermatophyta</taxon>
        <taxon>Magnoliopsida</taxon>
        <taxon>Liliopsida</taxon>
        <taxon>Poales</taxon>
        <taxon>Poaceae</taxon>
        <taxon>PACMAD clade</taxon>
        <taxon>Panicoideae</taxon>
        <taxon>Panicodae</taxon>
        <taxon>Paniceae</taxon>
        <taxon>Anthephorinae</taxon>
        <taxon>Digitaria</taxon>
    </lineage>
</organism>
<evidence type="ECO:0000256" key="5">
    <source>
        <dbReference type="ARBA" id="ARBA00022618"/>
    </source>
</evidence>
<comment type="caution">
    <text evidence="14">The sequence shown here is derived from an EMBL/GenBank/DDBJ whole genome shotgun (WGS) entry which is preliminary data.</text>
</comment>
<dbReference type="Pfam" id="PF06470">
    <property type="entry name" value="SMC_hinge"/>
    <property type="match status" value="1"/>
</dbReference>
<keyword evidence="7 11" id="KW-0175">Coiled coil</keyword>
<dbReference type="InterPro" id="IPR036277">
    <property type="entry name" value="SMC_hinge_sf"/>
</dbReference>
<evidence type="ECO:0000256" key="1">
    <source>
        <dbReference type="ARBA" id="ARBA00004123"/>
    </source>
</evidence>
<dbReference type="InterPro" id="IPR010935">
    <property type="entry name" value="SMC_hinge"/>
</dbReference>
<evidence type="ECO:0000256" key="4">
    <source>
        <dbReference type="ARBA" id="ARBA00022454"/>
    </source>
</evidence>
<dbReference type="CDD" id="cd03275">
    <property type="entry name" value="ABC_SMC1_euk"/>
    <property type="match status" value="1"/>
</dbReference>
<dbReference type="PANTHER" id="PTHR18937:SF12">
    <property type="entry name" value="STRUCTURAL MAINTENANCE OF CHROMOSOMES PROTEIN"/>
    <property type="match status" value="1"/>
</dbReference>
<evidence type="ECO:0000256" key="9">
    <source>
        <dbReference type="ARBA" id="ARBA00023254"/>
    </source>
</evidence>
<name>A0A835AA30_9POAL</name>
<proteinExistence type="inferred from homology"/>
<reference evidence="14" key="1">
    <citation type="submission" date="2020-07" db="EMBL/GenBank/DDBJ databases">
        <title>Genome sequence and genetic diversity analysis of an under-domesticated orphan crop, white fonio (Digitaria exilis).</title>
        <authorList>
            <person name="Bennetzen J.L."/>
            <person name="Chen S."/>
            <person name="Ma X."/>
            <person name="Wang X."/>
            <person name="Yssel A.E.J."/>
            <person name="Chaluvadi S.R."/>
            <person name="Johnson M."/>
            <person name="Gangashetty P."/>
            <person name="Hamidou F."/>
            <person name="Sanogo M.D."/>
            <person name="Zwaenepoel A."/>
            <person name="Wallace J."/>
            <person name="Van De Peer Y."/>
            <person name="Van Deynze A."/>
        </authorList>
    </citation>
    <scope>NUCLEOTIDE SEQUENCE</scope>
    <source>
        <tissue evidence="14">Leaves</tissue>
    </source>
</reference>
<keyword evidence="5" id="KW-0132">Cell division</keyword>
<evidence type="ECO:0000256" key="6">
    <source>
        <dbReference type="ARBA" id="ARBA00022776"/>
    </source>
</evidence>